<dbReference type="Proteomes" id="UP001652445">
    <property type="component" value="Unassembled WGS sequence"/>
</dbReference>
<dbReference type="EMBL" id="JAOQIO010000023">
    <property type="protein sequence ID" value="MCU6792436.1"/>
    <property type="molecule type" value="Genomic_DNA"/>
</dbReference>
<dbReference type="RefSeq" id="WP_262683826.1">
    <property type="nucleotide sequence ID" value="NZ_JAOQIO010000023.1"/>
</dbReference>
<name>A0ABT2UCS7_9BACL</name>
<evidence type="ECO:0000313" key="2">
    <source>
        <dbReference type="Proteomes" id="UP001652445"/>
    </source>
</evidence>
<dbReference type="InterPro" id="IPR012340">
    <property type="entry name" value="NA-bd_OB-fold"/>
</dbReference>
<dbReference type="Pfam" id="PF11518">
    <property type="entry name" value="DUF3221"/>
    <property type="match status" value="1"/>
</dbReference>
<dbReference type="Gene3D" id="2.40.50.140">
    <property type="entry name" value="Nucleic acid-binding proteins"/>
    <property type="match status" value="1"/>
</dbReference>
<reference evidence="1 2" key="1">
    <citation type="submission" date="2022-09" db="EMBL/GenBank/DDBJ databases">
        <authorList>
            <person name="Han X.L."/>
            <person name="Wang Q."/>
            <person name="Lu T."/>
        </authorList>
    </citation>
    <scope>NUCLEOTIDE SEQUENCE [LARGE SCALE GENOMIC DNA]</scope>
    <source>
        <strain evidence="1 2">WQ 127069</strain>
    </source>
</reference>
<protein>
    <submittedName>
        <fullName evidence="1">YobA family protein</fullName>
    </submittedName>
</protein>
<keyword evidence="2" id="KW-1185">Reference proteome</keyword>
<comment type="caution">
    <text evidence="1">The sequence shown here is derived from an EMBL/GenBank/DDBJ whole genome shotgun (WGS) entry which is preliminary data.</text>
</comment>
<proteinExistence type="predicted"/>
<organism evidence="1 2">
    <name type="scientific">Paenibacillus baimaensis</name>
    <dbReference type="NCBI Taxonomy" id="2982185"/>
    <lineage>
        <taxon>Bacteria</taxon>
        <taxon>Bacillati</taxon>
        <taxon>Bacillota</taxon>
        <taxon>Bacilli</taxon>
        <taxon>Bacillales</taxon>
        <taxon>Paenibacillaceae</taxon>
        <taxon>Paenibacillus</taxon>
    </lineage>
</organism>
<evidence type="ECO:0000313" key="1">
    <source>
        <dbReference type="EMBL" id="MCU6792436.1"/>
    </source>
</evidence>
<gene>
    <name evidence="1" type="ORF">OB236_09875</name>
</gene>
<accession>A0ABT2UCS7</accession>
<sequence length="114" mass="12755">MKYVMLVATIFLCMTGCSTNSPNDGNPKVWDYREGYVIAKEYHKYLVVRNTNSAEIKNKTVSQLLKEAQPDAIWITVHTDNDSIHIGDKVSISIDGGIDQSYPAQASAKDFKKL</sequence>
<dbReference type="InterPro" id="IPR021598">
    <property type="entry name" value="DUF3221"/>
</dbReference>